<evidence type="ECO:0000313" key="9">
    <source>
        <dbReference type="Proteomes" id="UP000515204"/>
    </source>
</evidence>
<evidence type="ECO:0000256" key="7">
    <source>
        <dbReference type="RuleBase" id="RU003435"/>
    </source>
</evidence>
<comment type="similarity">
    <text evidence="1 7">Belongs to the peptidase M3 family.</text>
</comment>
<evidence type="ECO:0000313" key="10">
    <source>
        <dbReference type="RefSeq" id="XP_014481858.1"/>
    </source>
</evidence>
<keyword evidence="3 7" id="KW-0479">Metal-binding</keyword>
<dbReference type="InterPro" id="IPR024077">
    <property type="entry name" value="Neurolysin/TOP_dom2"/>
</dbReference>
<dbReference type="GO" id="GO:0006508">
    <property type="term" value="P:proteolysis"/>
    <property type="evidence" value="ECO:0007669"/>
    <property type="project" value="UniProtKB-KW"/>
</dbReference>
<dbReference type="GO" id="GO:0046872">
    <property type="term" value="F:metal ion binding"/>
    <property type="evidence" value="ECO:0007669"/>
    <property type="project" value="UniProtKB-UniRule"/>
</dbReference>
<dbReference type="KEGG" id="dqu:106748130"/>
<comment type="cofactor">
    <cofactor evidence="7">
        <name>Zn(2+)</name>
        <dbReference type="ChEBI" id="CHEBI:29105"/>
    </cofactor>
    <text evidence="7">Binds 1 zinc ion.</text>
</comment>
<evidence type="ECO:0000256" key="4">
    <source>
        <dbReference type="ARBA" id="ARBA00022801"/>
    </source>
</evidence>
<dbReference type="PANTHER" id="PTHR11804:SF83">
    <property type="entry name" value="LD37516P"/>
    <property type="match status" value="1"/>
</dbReference>
<evidence type="ECO:0000256" key="5">
    <source>
        <dbReference type="ARBA" id="ARBA00022833"/>
    </source>
</evidence>
<evidence type="ECO:0000256" key="2">
    <source>
        <dbReference type="ARBA" id="ARBA00022670"/>
    </source>
</evidence>
<sequence length="729" mass="84665">MAVSFCVRRIASAQQNFLKIPKRHGYIVLLPEIGEESSEKNPLLKNDNLPEFNTITIEKCIAAIGRQTVEFEEKMKSFETVVESTKDLDVFNDVLHPIEDTYLPLEITWGIAKTLYFGNQSVMPTKSYTGIHERAIRAISNKFNNATVYKVCKAALENKDLKLTHSQRRILDKYVLEGTMNGLHLEGKTRELFVDDIDYIGFKVSDYKMKYEGATGAYSMLIQSEEVVEDFPEDFLKIVALDPNRYLSGPWKITLKPYILGPFMEYCPDRKLRATVWDADVTRCSTYQERSVQSSVILEEIRGRRLEQAQRLGFKHFVDMNMQTKMAGTFENLQNTLEILRSTARPVQDQEIASLKDFATDRDFTDDIRMWDIAYWGRKQRRFLYDCEDNILRPYFPLPTVLSGLFEHVEMLFNVKIVESKKADIWHKDVRFFDVFDLNVSSTVPVANFYLDPYARGTDKFRKEQSSGWVSTIKSKSIVNGSDPLIALIFNFPPPMDGKPSLLSFRDVRTLFQKFGHALQYLLTTVEYSDISGLSNVEWDAVFICDFFLENWLYEPFMLRKISEHYETKQPLSAEIIENIKKMRSHLAGYKLCKELYLSQMDLQLHSTETFWVPMMKQQWPKYFALPLERRDVHVCSFDVIWFGNWAAAYYSKTWSEMIAADLYKAFQEIKSDDKPQQKEIGARFRNTFLALGGSYPAAEIFRKFRGRDPSPQALLDNLNLTQATKETN</sequence>
<keyword evidence="5 7" id="KW-0862">Zinc</keyword>
<dbReference type="InterPro" id="IPR024079">
    <property type="entry name" value="MetalloPept_cat_dom_sf"/>
</dbReference>
<dbReference type="Proteomes" id="UP000515204">
    <property type="component" value="Unplaced"/>
</dbReference>
<keyword evidence="2 7" id="KW-0645">Protease</keyword>
<name>A0A6P3XVD0_DINQU</name>
<dbReference type="CDD" id="cd06456">
    <property type="entry name" value="M3A_DCP"/>
    <property type="match status" value="1"/>
</dbReference>
<keyword evidence="6 7" id="KW-0482">Metalloprotease</keyword>
<keyword evidence="4 7" id="KW-0378">Hydrolase</keyword>
<evidence type="ECO:0000256" key="6">
    <source>
        <dbReference type="ARBA" id="ARBA00023049"/>
    </source>
</evidence>
<dbReference type="InterPro" id="IPR045090">
    <property type="entry name" value="Pept_M3A_M3B"/>
</dbReference>
<dbReference type="GO" id="GO:0004222">
    <property type="term" value="F:metalloendopeptidase activity"/>
    <property type="evidence" value="ECO:0007669"/>
    <property type="project" value="InterPro"/>
</dbReference>
<dbReference type="Gene3D" id="1.10.1370.40">
    <property type="match status" value="1"/>
</dbReference>
<dbReference type="PANTHER" id="PTHR11804">
    <property type="entry name" value="PROTEASE M3 THIMET OLIGOPEPTIDASE-RELATED"/>
    <property type="match status" value="1"/>
</dbReference>
<feature type="domain" description="Peptidase M3A/M3B catalytic" evidence="8">
    <location>
        <begin position="263"/>
        <end position="720"/>
    </location>
</feature>
<dbReference type="RefSeq" id="XP_014481858.1">
    <property type="nucleotide sequence ID" value="XM_014626372.1"/>
</dbReference>
<dbReference type="InterPro" id="IPR001567">
    <property type="entry name" value="Pept_M3A_M3B_dom"/>
</dbReference>
<keyword evidence="9" id="KW-1185">Reference proteome</keyword>
<protein>
    <submittedName>
        <fullName evidence="10">Probable cytosolic oligopeptidase A isoform X1</fullName>
    </submittedName>
</protein>
<dbReference type="SUPFAM" id="SSF55486">
    <property type="entry name" value="Metalloproteases ('zincins'), catalytic domain"/>
    <property type="match status" value="1"/>
</dbReference>
<dbReference type="Gene3D" id="3.40.390.10">
    <property type="entry name" value="Collagenase (Catalytic Domain)"/>
    <property type="match status" value="1"/>
</dbReference>
<dbReference type="InterPro" id="IPR034005">
    <property type="entry name" value="M3A_DCP"/>
</dbReference>
<evidence type="ECO:0000256" key="1">
    <source>
        <dbReference type="ARBA" id="ARBA00006040"/>
    </source>
</evidence>
<gene>
    <name evidence="10" type="primary">LOC106748130</name>
</gene>
<organism evidence="9 10">
    <name type="scientific">Dinoponera quadriceps</name>
    <name type="common">South American ant</name>
    <dbReference type="NCBI Taxonomy" id="609295"/>
    <lineage>
        <taxon>Eukaryota</taxon>
        <taxon>Metazoa</taxon>
        <taxon>Ecdysozoa</taxon>
        <taxon>Arthropoda</taxon>
        <taxon>Hexapoda</taxon>
        <taxon>Insecta</taxon>
        <taxon>Pterygota</taxon>
        <taxon>Neoptera</taxon>
        <taxon>Endopterygota</taxon>
        <taxon>Hymenoptera</taxon>
        <taxon>Apocrita</taxon>
        <taxon>Aculeata</taxon>
        <taxon>Formicoidea</taxon>
        <taxon>Formicidae</taxon>
        <taxon>Ponerinae</taxon>
        <taxon>Ponerini</taxon>
        <taxon>Dinoponera</taxon>
    </lineage>
</organism>
<accession>A0A6P3XVD0</accession>
<dbReference type="AlphaFoldDB" id="A0A6P3XVD0"/>
<dbReference type="OrthoDB" id="534666at2759"/>
<proteinExistence type="inferred from homology"/>
<dbReference type="GeneID" id="106748130"/>
<dbReference type="Gene3D" id="1.10.1370.10">
    <property type="entry name" value="Neurolysin, domain 3"/>
    <property type="match status" value="1"/>
</dbReference>
<evidence type="ECO:0000259" key="8">
    <source>
        <dbReference type="Pfam" id="PF01432"/>
    </source>
</evidence>
<evidence type="ECO:0000256" key="3">
    <source>
        <dbReference type="ARBA" id="ARBA00022723"/>
    </source>
</evidence>
<dbReference type="FunFam" id="1.10.1370.40:FF:000008">
    <property type="entry name" value="Oligopeptidase, putative"/>
    <property type="match status" value="1"/>
</dbReference>
<dbReference type="Pfam" id="PF01432">
    <property type="entry name" value="Peptidase_M3"/>
    <property type="match status" value="1"/>
</dbReference>
<reference evidence="10" key="1">
    <citation type="submission" date="2025-08" db="UniProtKB">
        <authorList>
            <consortium name="RefSeq"/>
        </authorList>
    </citation>
    <scope>IDENTIFICATION</scope>
</reference>